<keyword evidence="1" id="KW-0472">Membrane</keyword>
<reference evidence="2 3" key="1">
    <citation type="journal article" date="2019" name="Int. J. Syst. Evol. Microbiol.">
        <title>The Global Catalogue of Microorganisms (GCM) 10K type strain sequencing project: providing services to taxonomists for standard genome sequencing and annotation.</title>
        <authorList>
            <consortium name="The Broad Institute Genomics Platform"/>
            <consortium name="The Broad Institute Genome Sequencing Center for Infectious Disease"/>
            <person name="Wu L."/>
            <person name="Ma J."/>
        </authorList>
    </citation>
    <scope>NUCLEOTIDE SEQUENCE [LARGE SCALE GENOMIC DNA]</scope>
    <source>
        <strain evidence="2 3">JCM 15628</strain>
    </source>
</reference>
<evidence type="ECO:0000313" key="3">
    <source>
        <dbReference type="Proteomes" id="UP001500013"/>
    </source>
</evidence>
<gene>
    <name evidence="2" type="ORF">GCM10009817_27610</name>
</gene>
<keyword evidence="3" id="KW-1185">Reference proteome</keyword>
<name>A0ABN2SDE9_9MICO</name>
<proteinExistence type="predicted"/>
<comment type="caution">
    <text evidence="2">The sequence shown here is derived from an EMBL/GenBank/DDBJ whole genome shotgun (WGS) entry which is preliminary data.</text>
</comment>
<evidence type="ECO:0000313" key="2">
    <source>
        <dbReference type="EMBL" id="GAA1984655.1"/>
    </source>
</evidence>
<feature type="transmembrane region" description="Helical" evidence="1">
    <location>
        <begin position="50"/>
        <end position="71"/>
    </location>
</feature>
<keyword evidence="1" id="KW-1133">Transmembrane helix</keyword>
<accession>A0ABN2SDE9</accession>
<keyword evidence="1" id="KW-0812">Transmembrane</keyword>
<evidence type="ECO:0000256" key="1">
    <source>
        <dbReference type="SAM" id="Phobius"/>
    </source>
</evidence>
<feature type="transmembrane region" description="Helical" evidence="1">
    <location>
        <begin position="21"/>
        <end position="44"/>
    </location>
</feature>
<sequence length="77" mass="8241">MKRCGAAVLTRIIRGFRRLPFHFQISNVLGVAAAFVMMVVSLIHGDVKSFGAASAWLFLVLALTALASLFFGGQSKG</sequence>
<dbReference type="EMBL" id="BAAAPU010000008">
    <property type="protein sequence ID" value="GAA1984655.1"/>
    <property type="molecule type" value="Genomic_DNA"/>
</dbReference>
<protein>
    <submittedName>
        <fullName evidence="2">Uncharacterized protein</fullName>
    </submittedName>
</protein>
<organism evidence="2 3">
    <name type="scientific">Terrabacter lapilli</name>
    <dbReference type="NCBI Taxonomy" id="436231"/>
    <lineage>
        <taxon>Bacteria</taxon>
        <taxon>Bacillati</taxon>
        <taxon>Actinomycetota</taxon>
        <taxon>Actinomycetes</taxon>
        <taxon>Micrococcales</taxon>
        <taxon>Intrasporangiaceae</taxon>
        <taxon>Terrabacter</taxon>
    </lineage>
</organism>
<dbReference type="Proteomes" id="UP001500013">
    <property type="component" value="Unassembled WGS sequence"/>
</dbReference>